<keyword evidence="2" id="KW-1185">Reference proteome</keyword>
<protein>
    <submittedName>
        <fullName evidence="1">Uncharacterized protein</fullName>
    </submittedName>
</protein>
<sequence length="79" mass="8757">MREFGVCSLGFVVIDPSFCHCSKKDGAIFRFAKLGRTGQEKTARRRFVLFHFFKVVGSGQHIGKAAQFAAFTAVAKVDE</sequence>
<evidence type="ECO:0000313" key="2">
    <source>
        <dbReference type="Proteomes" id="UP000184368"/>
    </source>
</evidence>
<dbReference type="Proteomes" id="UP000184368">
    <property type="component" value="Unassembled WGS sequence"/>
</dbReference>
<organism evidence="1 2">
    <name type="scientific">Cnuella takakiae</name>
    <dbReference type="NCBI Taxonomy" id="1302690"/>
    <lineage>
        <taxon>Bacteria</taxon>
        <taxon>Pseudomonadati</taxon>
        <taxon>Bacteroidota</taxon>
        <taxon>Chitinophagia</taxon>
        <taxon>Chitinophagales</taxon>
        <taxon>Chitinophagaceae</taxon>
        <taxon>Cnuella</taxon>
    </lineage>
</organism>
<dbReference type="AlphaFoldDB" id="A0A1M5BPJ4"/>
<name>A0A1M5BPJ4_9BACT</name>
<gene>
    <name evidence="1" type="ORF">SAMN05444008_10836</name>
</gene>
<proteinExistence type="predicted"/>
<accession>A0A1M5BPJ4</accession>
<dbReference type="EMBL" id="FQUO01000008">
    <property type="protein sequence ID" value="SHF44458.1"/>
    <property type="molecule type" value="Genomic_DNA"/>
</dbReference>
<reference evidence="1 2" key="1">
    <citation type="submission" date="2016-11" db="EMBL/GenBank/DDBJ databases">
        <authorList>
            <person name="Jaros S."/>
            <person name="Januszkiewicz K."/>
            <person name="Wedrychowicz H."/>
        </authorList>
    </citation>
    <scope>NUCLEOTIDE SEQUENCE [LARGE SCALE GENOMIC DNA]</scope>
    <source>
        <strain evidence="1 2">DSM 26897</strain>
    </source>
</reference>
<evidence type="ECO:0000313" key="1">
    <source>
        <dbReference type="EMBL" id="SHF44458.1"/>
    </source>
</evidence>